<evidence type="ECO:0000256" key="7">
    <source>
        <dbReference type="ARBA" id="ARBA00022553"/>
    </source>
</evidence>
<dbReference type="Gene3D" id="1.20.120.160">
    <property type="entry name" value="HPT domain"/>
    <property type="match status" value="1"/>
</dbReference>
<evidence type="ECO:0000313" key="17">
    <source>
        <dbReference type="EMBL" id="OFV68166.1"/>
    </source>
</evidence>
<evidence type="ECO:0000256" key="5">
    <source>
        <dbReference type="ARBA" id="ARBA00022490"/>
    </source>
</evidence>
<dbReference type="PROSITE" id="PS50894">
    <property type="entry name" value="HPT"/>
    <property type="match status" value="1"/>
</dbReference>
<feature type="domain" description="HPt" evidence="16">
    <location>
        <begin position="27"/>
        <end position="131"/>
    </location>
</feature>
<dbReference type="InterPro" id="IPR036061">
    <property type="entry name" value="CheW-like_dom_sf"/>
</dbReference>
<evidence type="ECO:0000256" key="11">
    <source>
        <dbReference type="ARBA" id="ARBA00022840"/>
    </source>
</evidence>
<evidence type="ECO:0000256" key="1">
    <source>
        <dbReference type="ARBA" id="ARBA00000085"/>
    </source>
</evidence>
<dbReference type="SUPFAM" id="SSF55874">
    <property type="entry name" value="ATPase domain of HSP90 chaperone/DNA topoisomerase II/histidine kinase"/>
    <property type="match status" value="1"/>
</dbReference>
<dbReference type="AlphaFoldDB" id="A0A1F2PC00"/>
<dbReference type="GO" id="GO:0005524">
    <property type="term" value="F:ATP binding"/>
    <property type="evidence" value="ECO:0007669"/>
    <property type="project" value="UniProtKB-KW"/>
</dbReference>
<dbReference type="Pfam" id="PF01627">
    <property type="entry name" value="Hpt"/>
    <property type="match status" value="1"/>
</dbReference>
<dbReference type="CDD" id="cd00731">
    <property type="entry name" value="CheA_reg"/>
    <property type="match status" value="1"/>
</dbReference>
<dbReference type="InterPro" id="IPR002545">
    <property type="entry name" value="CheW-lke_dom"/>
</dbReference>
<evidence type="ECO:0000256" key="9">
    <source>
        <dbReference type="ARBA" id="ARBA00022741"/>
    </source>
</evidence>
<organism evidence="17 18">
    <name type="scientific">Candidatus Syntropharchaeum caldarium</name>
    <dbReference type="NCBI Taxonomy" id="1838285"/>
    <lineage>
        <taxon>Archaea</taxon>
        <taxon>Methanobacteriati</taxon>
        <taxon>Methanobacteriota</taxon>
        <taxon>Stenosarchaea group</taxon>
        <taxon>Methanomicrobia</taxon>
        <taxon>Methanosarcinales</taxon>
        <taxon>ANME-2 cluster</taxon>
        <taxon>Candidatus Syntropharchaeum</taxon>
    </lineage>
</organism>
<keyword evidence="11" id="KW-0067">ATP-binding</keyword>
<feature type="modified residue" description="Phosphohistidine" evidence="13">
    <location>
        <position position="74"/>
    </location>
</feature>
<dbReference type="SMART" id="SM00260">
    <property type="entry name" value="CheW"/>
    <property type="match status" value="1"/>
</dbReference>
<dbReference type="Proteomes" id="UP000186940">
    <property type="component" value="Unassembled WGS sequence"/>
</dbReference>
<dbReference type="InterPro" id="IPR008207">
    <property type="entry name" value="Sig_transdc_His_kin_Hpt_dom"/>
</dbReference>
<dbReference type="PROSITE" id="PS50109">
    <property type="entry name" value="HIS_KIN"/>
    <property type="match status" value="1"/>
</dbReference>
<evidence type="ECO:0000256" key="8">
    <source>
        <dbReference type="ARBA" id="ARBA00022679"/>
    </source>
</evidence>
<proteinExistence type="predicted"/>
<evidence type="ECO:0000256" key="12">
    <source>
        <dbReference type="ARBA" id="ARBA00023012"/>
    </source>
</evidence>
<dbReference type="SMART" id="SM00387">
    <property type="entry name" value="HATPase_c"/>
    <property type="match status" value="1"/>
</dbReference>
<feature type="domain" description="Histidine kinase" evidence="14">
    <location>
        <begin position="347"/>
        <end position="549"/>
    </location>
</feature>
<dbReference type="InterPro" id="IPR037052">
    <property type="entry name" value="CheA-like_P2_sf"/>
</dbReference>
<evidence type="ECO:0000259" key="15">
    <source>
        <dbReference type="PROSITE" id="PS50851"/>
    </source>
</evidence>
<dbReference type="SUPFAM" id="SSF47384">
    <property type="entry name" value="Homodimeric domain of signal transducing histidine kinase"/>
    <property type="match status" value="1"/>
</dbReference>
<dbReference type="GO" id="GO:0005737">
    <property type="term" value="C:cytoplasm"/>
    <property type="evidence" value="ECO:0007669"/>
    <property type="project" value="UniProtKB-SubCell"/>
</dbReference>
<dbReference type="Pfam" id="PF07194">
    <property type="entry name" value="P2"/>
    <property type="match status" value="1"/>
</dbReference>
<dbReference type="Gene3D" id="3.30.565.10">
    <property type="entry name" value="Histidine kinase-like ATPase, C-terminal domain"/>
    <property type="match status" value="1"/>
</dbReference>
<dbReference type="SMART" id="SM01231">
    <property type="entry name" value="H-kinase_dim"/>
    <property type="match status" value="1"/>
</dbReference>
<evidence type="ECO:0000256" key="2">
    <source>
        <dbReference type="ARBA" id="ARBA00004496"/>
    </source>
</evidence>
<dbReference type="CDD" id="cd00088">
    <property type="entry name" value="HPT"/>
    <property type="match status" value="1"/>
</dbReference>
<keyword evidence="6" id="KW-0145">Chemotaxis</keyword>
<keyword evidence="8" id="KW-0808">Transferase</keyword>
<gene>
    <name evidence="17" type="ORF">SCAL_000806</name>
</gene>
<dbReference type="SMART" id="SM00073">
    <property type="entry name" value="HPT"/>
    <property type="match status" value="1"/>
</dbReference>
<comment type="caution">
    <text evidence="17">The sequence shown here is derived from an EMBL/GenBank/DDBJ whole genome shotgun (WGS) entry which is preliminary data.</text>
</comment>
<comment type="catalytic activity">
    <reaction evidence="1">
        <text>ATP + protein L-histidine = ADP + protein N-phospho-L-histidine.</text>
        <dbReference type="EC" id="2.7.13.3"/>
    </reaction>
</comment>
<dbReference type="Pfam" id="PF02895">
    <property type="entry name" value="H-kinase_dim"/>
    <property type="match status" value="1"/>
</dbReference>
<dbReference type="Pfam" id="PF01584">
    <property type="entry name" value="CheW"/>
    <property type="match status" value="1"/>
</dbReference>
<dbReference type="InterPro" id="IPR036097">
    <property type="entry name" value="HisK_dim/P_sf"/>
</dbReference>
<sequence length="678" mass="74981">MIHSSGAKLYLIYQILHLKWQGGVDVVDLDISEYKDEFINEAKEELQDMNEALLDLEHDPGNMDLLNRVFRSAHTLKGSSATMGYTNISELTHKMENVLDAIRNQRLMITSDVLDLIFESFDALEVLVEDIDHDRESEIDVNWFIERLNKLTEDPGKFVPDHIPHIELTEVDKRAVDLAISEGLEILQVKVTVEEDCALKGVRAFMVIKKLRERGAIVASIPQAEAIENGEFENEFILLLGVKKGSIECAKLSSELAAMNEIASVVVEEFVREDVLSPHLHPRTGSSTLSAATNKVGVEKVQSVRVNIDKLDALVNLVGELVISKIRLKDLGASHQLKDLEETIATVDRLVTDLKSEVMEMRMVPVRQIFNKFPRMVRDLARKEEKVINFEMEGGEIELDRTVLDEIGEPLLHLIRNCVDHGIESPDLRRASGKSAEGQVRLVASREKNQVLIEVIDDGAGIDPEMMRDAVVKKGLMTRDDAEKLTDQEAQELIFMPGLSTAETVSEVSGRGVGLNVVKTKIESFGGSVILNSKVGEGTRVALRLPLTMAIVQAMLVEVGDQTFAIPINNIVEVASIPLEDVSMIGSSEITTLRGNVLPLIRMHDLMQIPDTRAKDLNVVVVERNSKQVGLVVDNITAQQEVVIKMMGSILKGVKGFAGATILGDGRVILIVDIGTLI</sequence>
<dbReference type="InterPro" id="IPR010808">
    <property type="entry name" value="CheA_P2-bd"/>
</dbReference>
<dbReference type="CDD" id="cd16916">
    <property type="entry name" value="HATPase_CheA-like"/>
    <property type="match status" value="1"/>
</dbReference>
<dbReference type="SUPFAM" id="SSF47226">
    <property type="entry name" value="Histidine-containing phosphotransfer domain, HPT domain"/>
    <property type="match status" value="1"/>
</dbReference>
<dbReference type="InterPro" id="IPR004358">
    <property type="entry name" value="Sig_transdc_His_kin-like_C"/>
</dbReference>
<dbReference type="PROSITE" id="PS50851">
    <property type="entry name" value="CHEW"/>
    <property type="match status" value="1"/>
</dbReference>
<keyword evidence="12" id="KW-0902">Two-component regulatory system</keyword>
<evidence type="ECO:0000313" key="18">
    <source>
        <dbReference type="Proteomes" id="UP000186940"/>
    </source>
</evidence>
<dbReference type="SUPFAM" id="SSF55052">
    <property type="entry name" value="CheY-binding domain of CheA"/>
    <property type="match status" value="1"/>
</dbReference>
<evidence type="ECO:0000256" key="4">
    <source>
        <dbReference type="ARBA" id="ARBA00021495"/>
    </source>
</evidence>
<keyword evidence="5" id="KW-0963">Cytoplasm</keyword>
<name>A0A1F2PC00_9EURY</name>
<dbReference type="InterPro" id="IPR036890">
    <property type="entry name" value="HATPase_C_sf"/>
</dbReference>
<dbReference type="EC" id="2.7.13.3" evidence="3"/>
<dbReference type="InterPro" id="IPR051315">
    <property type="entry name" value="Bact_Chemotaxis_CheA"/>
</dbReference>
<dbReference type="Gene3D" id="3.30.70.1110">
    <property type="entry name" value="Histidine kinase CheA-like, P2 response regulator-binding domain"/>
    <property type="match status" value="1"/>
</dbReference>
<dbReference type="GO" id="GO:0006935">
    <property type="term" value="P:chemotaxis"/>
    <property type="evidence" value="ECO:0007669"/>
    <property type="project" value="UniProtKB-KW"/>
</dbReference>
<dbReference type="PANTHER" id="PTHR43395:SF10">
    <property type="entry name" value="CHEMOTAXIS PROTEIN CHEA"/>
    <property type="match status" value="1"/>
</dbReference>
<dbReference type="SUPFAM" id="SSF50341">
    <property type="entry name" value="CheW-like"/>
    <property type="match status" value="1"/>
</dbReference>
<evidence type="ECO:0000256" key="6">
    <source>
        <dbReference type="ARBA" id="ARBA00022500"/>
    </source>
</evidence>
<dbReference type="PATRIC" id="fig|1838285.3.peg.815"/>
<dbReference type="Pfam" id="PF02518">
    <property type="entry name" value="HATPase_c"/>
    <property type="match status" value="1"/>
</dbReference>
<keyword evidence="18" id="KW-1185">Reference proteome</keyword>
<dbReference type="InterPro" id="IPR037006">
    <property type="entry name" value="CheA-like_homodim_sf"/>
</dbReference>
<evidence type="ECO:0000256" key="10">
    <source>
        <dbReference type="ARBA" id="ARBA00022777"/>
    </source>
</evidence>
<reference evidence="17" key="1">
    <citation type="submission" date="2016-05" db="EMBL/GenBank/DDBJ databases">
        <title>Microbial consortia oxidize butane by reversing methanogenesis.</title>
        <authorList>
            <person name="Laso-Perez R."/>
            <person name="Richter M."/>
            <person name="Wegener G."/>
            <person name="Musat F."/>
        </authorList>
    </citation>
    <scope>NUCLEOTIDE SEQUENCE [LARGE SCALE GENOMIC DNA]</scope>
    <source>
        <strain evidence="17">BOX2</strain>
    </source>
</reference>
<keyword evidence="9" id="KW-0547">Nucleotide-binding</keyword>
<keyword evidence="10" id="KW-0418">Kinase</keyword>
<dbReference type="GO" id="GO:0000155">
    <property type="term" value="F:phosphorelay sensor kinase activity"/>
    <property type="evidence" value="ECO:0007669"/>
    <property type="project" value="InterPro"/>
</dbReference>
<evidence type="ECO:0000259" key="14">
    <source>
        <dbReference type="PROSITE" id="PS50109"/>
    </source>
</evidence>
<feature type="domain" description="CheW-like" evidence="15">
    <location>
        <begin position="551"/>
        <end position="678"/>
    </location>
</feature>
<evidence type="ECO:0000259" key="16">
    <source>
        <dbReference type="PROSITE" id="PS50894"/>
    </source>
</evidence>
<dbReference type="InterPro" id="IPR035891">
    <property type="entry name" value="CheY-binding_CheA"/>
</dbReference>
<dbReference type="InterPro" id="IPR005467">
    <property type="entry name" value="His_kinase_dom"/>
</dbReference>
<dbReference type="InterPro" id="IPR004105">
    <property type="entry name" value="CheA-like_dim"/>
</dbReference>
<comment type="subcellular location">
    <subcellularLocation>
        <location evidence="2">Cytoplasm</location>
    </subcellularLocation>
</comment>
<dbReference type="EMBL" id="LYOS01000002">
    <property type="protein sequence ID" value="OFV68166.1"/>
    <property type="molecule type" value="Genomic_DNA"/>
</dbReference>
<evidence type="ECO:0000256" key="3">
    <source>
        <dbReference type="ARBA" id="ARBA00012438"/>
    </source>
</evidence>
<dbReference type="PRINTS" id="PR00344">
    <property type="entry name" value="BCTRLSENSOR"/>
</dbReference>
<dbReference type="Gene3D" id="1.10.287.560">
    <property type="entry name" value="Histidine kinase CheA-like, homodimeric domain"/>
    <property type="match status" value="1"/>
</dbReference>
<protein>
    <recommendedName>
        <fullName evidence="4">Chemotaxis protein CheA</fullName>
        <ecNumber evidence="3">2.7.13.3</ecNumber>
    </recommendedName>
</protein>
<dbReference type="Gene3D" id="2.30.30.40">
    <property type="entry name" value="SH3 Domains"/>
    <property type="match status" value="1"/>
</dbReference>
<evidence type="ECO:0000256" key="13">
    <source>
        <dbReference type="PROSITE-ProRule" id="PRU00110"/>
    </source>
</evidence>
<dbReference type="STRING" id="1838285.SCAL_000806"/>
<dbReference type="InterPro" id="IPR036641">
    <property type="entry name" value="HPT_dom_sf"/>
</dbReference>
<dbReference type="PANTHER" id="PTHR43395">
    <property type="entry name" value="SENSOR HISTIDINE KINASE CHEA"/>
    <property type="match status" value="1"/>
</dbReference>
<accession>A0A1F2PC00</accession>
<dbReference type="InterPro" id="IPR003594">
    <property type="entry name" value="HATPase_dom"/>
</dbReference>
<dbReference type="FunFam" id="3.30.565.10:FF:000016">
    <property type="entry name" value="Chemotaxis protein CheA, putative"/>
    <property type="match status" value="1"/>
</dbReference>
<keyword evidence="7 13" id="KW-0597">Phosphoprotein</keyword>